<comment type="cofactor">
    <cofactor evidence="1">
        <name>Co(2+)</name>
        <dbReference type="ChEBI" id="CHEBI:48828"/>
    </cofactor>
</comment>
<sequence length="256" mass="28447">MARSPPTREAQLARSVLTRNLEVKAGENVIVEGWSHTLPWAVALVREARRLGAHPILLYEDEAAFWDSVDAKEDEVLGAAPTHEWAALAKTNVYIHLWNVGDRIRMDALPPKRVAKLFGFNDKWYDAAHSAKLRGTRLDIGRPFPNLAEAYGIDLATWTQQVFEGAVVDPAELEKRGEPIAKALERGRTVRIHDEAGTDLTLRLSGGEAVRDFGRVTRADRASRFRILNFLPAGAVRIALDPRVADGTIRANRASF</sequence>
<dbReference type="InterPro" id="IPR000787">
    <property type="entry name" value="Peptidase_M29"/>
</dbReference>
<feature type="non-terminal residue" evidence="10">
    <location>
        <position position="256"/>
    </location>
</feature>
<keyword evidence="6" id="KW-0645">Protease</keyword>
<dbReference type="PANTHER" id="PTHR34448">
    <property type="entry name" value="AMINOPEPTIDASE"/>
    <property type="match status" value="1"/>
</dbReference>
<dbReference type="PANTHER" id="PTHR34448:SF1">
    <property type="entry name" value="BLL6088 PROTEIN"/>
    <property type="match status" value="1"/>
</dbReference>
<reference evidence="10" key="1">
    <citation type="submission" date="2013-08" db="EMBL/GenBank/DDBJ databases">
        <authorList>
            <person name="Mendez C."/>
            <person name="Richter M."/>
            <person name="Ferrer M."/>
            <person name="Sanchez J."/>
        </authorList>
    </citation>
    <scope>NUCLEOTIDE SEQUENCE</scope>
</reference>
<keyword evidence="8" id="KW-0378">Hydrolase</keyword>
<evidence type="ECO:0000256" key="7">
    <source>
        <dbReference type="ARBA" id="ARBA00022723"/>
    </source>
</evidence>
<organism evidence="10">
    <name type="scientific">mine drainage metagenome</name>
    <dbReference type="NCBI Taxonomy" id="410659"/>
    <lineage>
        <taxon>unclassified sequences</taxon>
        <taxon>metagenomes</taxon>
        <taxon>ecological metagenomes</taxon>
    </lineage>
</organism>
<dbReference type="Gene3D" id="3.40.1830.10">
    <property type="entry name" value="Thermophilic metalloprotease (M29)"/>
    <property type="match status" value="1"/>
</dbReference>
<accession>T0ZZC4</accession>
<dbReference type="Pfam" id="PF02073">
    <property type="entry name" value="Peptidase_M29"/>
    <property type="match status" value="1"/>
</dbReference>
<evidence type="ECO:0000313" key="10">
    <source>
        <dbReference type="EMBL" id="EQD49963.1"/>
    </source>
</evidence>
<comment type="caution">
    <text evidence="10">The sequence shown here is derived from an EMBL/GenBank/DDBJ whole genome shotgun (WGS) entry which is preliminary data.</text>
</comment>
<evidence type="ECO:0000256" key="4">
    <source>
        <dbReference type="ARBA" id="ARBA00008236"/>
    </source>
</evidence>
<gene>
    <name evidence="10" type="ORF">B1B_11400</name>
</gene>
<dbReference type="InterPro" id="IPR052170">
    <property type="entry name" value="M29_Exopeptidase"/>
</dbReference>
<dbReference type="GO" id="GO:0006508">
    <property type="term" value="P:proteolysis"/>
    <property type="evidence" value="ECO:0007669"/>
    <property type="project" value="UniProtKB-KW"/>
</dbReference>
<dbReference type="GO" id="GO:0008237">
    <property type="term" value="F:metallopeptidase activity"/>
    <property type="evidence" value="ECO:0007669"/>
    <property type="project" value="UniProtKB-KW"/>
</dbReference>
<protein>
    <submittedName>
        <fullName evidence="10">Peptidase M29, aminopeptidase II</fullName>
    </submittedName>
</protein>
<keyword evidence="9" id="KW-0482">Metalloprotease</keyword>
<comment type="cofactor">
    <cofactor evidence="2">
        <name>Mg(2+)</name>
        <dbReference type="ChEBI" id="CHEBI:18420"/>
    </cofactor>
</comment>
<comment type="cofactor">
    <cofactor evidence="3">
        <name>Zn(2+)</name>
        <dbReference type="ChEBI" id="CHEBI:29105"/>
    </cofactor>
</comment>
<dbReference type="GO" id="GO:0004177">
    <property type="term" value="F:aminopeptidase activity"/>
    <property type="evidence" value="ECO:0007669"/>
    <property type="project" value="UniProtKB-KW"/>
</dbReference>
<dbReference type="InterPro" id="IPR035097">
    <property type="entry name" value="M29_N-terminal"/>
</dbReference>
<evidence type="ECO:0000256" key="2">
    <source>
        <dbReference type="ARBA" id="ARBA00001946"/>
    </source>
</evidence>
<dbReference type="GO" id="GO:0046872">
    <property type="term" value="F:metal ion binding"/>
    <property type="evidence" value="ECO:0007669"/>
    <property type="project" value="UniProtKB-KW"/>
</dbReference>
<comment type="similarity">
    <text evidence="4">Belongs to the peptidase M29 family.</text>
</comment>
<evidence type="ECO:0000256" key="1">
    <source>
        <dbReference type="ARBA" id="ARBA00001941"/>
    </source>
</evidence>
<reference evidence="10" key="2">
    <citation type="journal article" date="2014" name="ISME J.">
        <title>Microbial stratification in low pH oxic and suboxic macroscopic growths along an acid mine drainage.</title>
        <authorList>
            <person name="Mendez-Garcia C."/>
            <person name="Mesa V."/>
            <person name="Sprenger R.R."/>
            <person name="Richter M."/>
            <person name="Diez M.S."/>
            <person name="Solano J."/>
            <person name="Bargiela R."/>
            <person name="Golyshina O.V."/>
            <person name="Manteca A."/>
            <person name="Ramos J.L."/>
            <person name="Gallego J.R."/>
            <person name="Llorente I."/>
            <person name="Martins Dos Santos V.A."/>
            <person name="Jensen O.N."/>
            <person name="Pelaez A.I."/>
            <person name="Sanchez J."/>
            <person name="Ferrer M."/>
        </authorList>
    </citation>
    <scope>NUCLEOTIDE SEQUENCE</scope>
</reference>
<dbReference type="EMBL" id="AUZY01007402">
    <property type="protein sequence ID" value="EQD49963.1"/>
    <property type="molecule type" value="Genomic_DNA"/>
</dbReference>
<evidence type="ECO:0000256" key="8">
    <source>
        <dbReference type="ARBA" id="ARBA00022801"/>
    </source>
</evidence>
<evidence type="ECO:0000256" key="9">
    <source>
        <dbReference type="ARBA" id="ARBA00023049"/>
    </source>
</evidence>
<evidence type="ECO:0000256" key="5">
    <source>
        <dbReference type="ARBA" id="ARBA00022438"/>
    </source>
</evidence>
<dbReference type="SUPFAM" id="SSF144052">
    <property type="entry name" value="Thermophilic metalloprotease-like"/>
    <property type="match status" value="1"/>
</dbReference>
<keyword evidence="7" id="KW-0479">Metal-binding</keyword>
<dbReference type="AlphaFoldDB" id="T0ZZC4"/>
<proteinExistence type="inferred from homology"/>
<evidence type="ECO:0000256" key="6">
    <source>
        <dbReference type="ARBA" id="ARBA00022670"/>
    </source>
</evidence>
<keyword evidence="5 10" id="KW-0031">Aminopeptidase</keyword>
<evidence type="ECO:0000256" key="3">
    <source>
        <dbReference type="ARBA" id="ARBA00001947"/>
    </source>
</evidence>
<name>T0ZZC4_9ZZZZ</name>